<sequence>MDSSHTIEKLKQEIEDYRETLSLLKMGNSIEDYLLIKSKFDELKPFIEHIHTFTKTIDDAQALHIQSLTQQIDALQQTIKHMDQQITLVLNNLTPYVPTHTETKTTTTSSAQPSYKMLQHLAGTASNRQFDLHQGVPIIDSHLNMRQTSKRYIQSTASPSHITIQDYQHDIAESSSHTNEPISIQESSIHQELVPDNPSSEQELVNNIEEEIPNVQVETKKEKSSFFLDLFKKWN</sequence>
<accession>A0ABQ5NMC3</accession>
<organism evidence="1 2">
    <name type="scientific">Lysinibacillus piscis</name>
    <dbReference type="NCBI Taxonomy" id="2518931"/>
    <lineage>
        <taxon>Bacteria</taxon>
        <taxon>Bacillati</taxon>
        <taxon>Bacillota</taxon>
        <taxon>Bacilli</taxon>
        <taxon>Bacillales</taxon>
        <taxon>Bacillaceae</taxon>
        <taxon>Lysinibacillus</taxon>
    </lineage>
</organism>
<dbReference type="Proteomes" id="UP001065593">
    <property type="component" value="Unassembled WGS sequence"/>
</dbReference>
<gene>
    <name evidence="1" type="ORF">LYSBPC_26440</name>
</gene>
<evidence type="ECO:0000313" key="2">
    <source>
        <dbReference type="Proteomes" id="UP001065593"/>
    </source>
</evidence>
<reference evidence="1" key="1">
    <citation type="submission" date="2022-08" db="EMBL/GenBank/DDBJ databases">
        <title>Draft genome sequence of Lysinibacillus sp. strain KH24.</title>
        <authorList>
            <person name="Kanbe H."/>
            <person name="Itoh H."/>
        </authorList>
    </citation>
    <scope>NUCLEOTIDE SEQUENCE</scope>
    <source>
        <strain evidence="1">KH24</strain>
    </source>
</reference>
<protein>
    <submittedName>
        <fullName evidence="1">Uncharacterized protein</fullName>
    </submittedName>
</protein>
<name>A0ABQ5NMC3_9BACI</name>
<evidence type="ECO:0000313" key="1">
    <source>
        <dbReference type="EMBL" id="GLC89517.1"/>
    </source>
</evidence>
<dbReference type="EMBL" id="BRZA01000003">
    <property type="protein sequence ID" value="GLC89517.1"/>
    <property type="molecule type" value="Genomic_DNA"/>
</dbReference>
<dbReference type="RefSeq" id="WP_264989318.1">
    <property type="nucleotide sequence ID" value="NZ_BRZA01000003.1"/>
</dbReference>
<keyword evidence="2" id="KW-1185">Reference proteome</keyword>
<proteinExistence type="predicted"/>
<comment type="caution">
    <text evidence="1">The sequence shown here is derived from an EMBL/GenBank/DDBJ whole genome shotgun (WGS) entry which is preliminary data.</text>
</comment>